<dbReference type="EMBL" id="JBIVGG010000026">
    <property type="protein sequence ID" value="MFJ4085038.1"/>
    <property type="molecule type" value="Genomic_DNA"/>
</dbReference>
<comment type="caution">
    <text evidence="3">The sequence shown here is derived from an EMBL/GenBank/DDBJ whole genome shotgun (WGS) entry which is preliminary data.</text>
</comment>
<dbReference type="CDD" id="cd19543">
    <property type="entry name" value="DCL_NRPS"/>
    <property type="match status" value="1"/>
</dbReference>
<dbReference type="Gene3D" id="3.40.50.980">
    <property type="match status" value="2"/>
</dbReference>
<protein>
    <submittedName>
        <fullName evidence="3">AMP-binding protein</fullName>
    </submittedName>
</protein>
<evidence type="ECO:0000313" key="4">
    <source>
        <dbReference type="Proteomes" id="UP001617511"/>
    </source>
</evidence>
<dbReference type="Pfam" id="PF00501">
    <property type="entry name" value="AMP-binding"/>
    <property type="match status" value="1"/>
</dbReference>
<feature type="domain" description="Condensation" evidence="2">
    <location>
        <begin position="9"/>
        <end position="450"/>
    </location>
</feature>
<name>A0ABW8FSY6_9ACTN</name>
<dbReference type="InterPro" id="IPR023213">
    <property type="entry name" value="CAT-like_dom_sf"/>
</dbReference>
<accession>A0ABW8FSY6</accession>
<evidence type="ECO:0000313" key="3">
    <source>
        <dbReference type="EMBL" id="MFJ4085038.1"/>
    </source>
</evidence>
<dbReference type="Gene3D" id="2.30.38.10">
    <property type="entry name" value="Luciferase, Domain 3"/>
    <property type="match status" value="1"/>
</dbReference>
<evidence type="ECO:0000259" key="1">
    <source>
        <dbReference type="Pfam" id="PF00501"/>
    </source>
</evidence>
<proteinExistence type="predicted"/>
<feature type="non-terminal residue" evidence="3">
    <location>
        <position position="808"/>
    </location>
</feature>
<evidence type="ECO:0000259" key="2">
    <source>
        <dbReference type="Pfam" id="PF00668"/>
    </source>
</evidence>
<dbReference type="PANTHER" id="PTHR45527">
    <property type="entry name" value="NONRIBOSOMAL PEPTIDE SYNTHETASE"/>
    <property type="match status" value="1"/>
</dbReference>
<dbReference type="InterPro" id="IPR000873">
    <property type="entry name" value="AMP-dep_synth/lig_dom"/>
</dbReference>
<dbReference type="PANTHER" id="PTHR45527:SF1">
    <property type="entry name" value="FATTY ACID SYNTHASE"/>
    <property type="match status" value="1"/>
</dbReference>
<keyword evidence="4" id="KW-1185">Reference proteome</keyword>
<feature type="domain" description="AMP-dependent synthetase/ligase" evidence="1">
    <location>
        <begin position="474"/>
        <end position="807"/>
    </location>
</feature>
<dbReference type="Pfam" id="PF00668">
    <property type="entry name" value="Condensation"/>
    <property type="match status" value="1"/>
</dbReference>
<dbReference type="SUPFAM" id="SSF56801">
    <property type="entry name" value="Acetyl-CoA synthetase-like"/>
    <property type="match status" value="1"/>
</dbReference>
<dbReference type="PROSITE" id="PS00455">
    <property type="entry name" value="AMP_BINDING"/>
    <property type="match status" value="1"/>
</dbReference>
<dbReference type="InterPro" id="IPR001242">
    <property type="entry name" value="Condensation_dom"/>
</dbReference>
<dbReference type="Proteomes" id="UP001617511">
    <property type="component" value="Unassembled WGS sequence"/>
</dbReference>
<gene>
    <name evidence="3" type="ORF">ACIP2Z_39595</name>
</gene>
<organism evidence="3 4">
    <name type="scientific">Streptomyces iakyrus</name>
    <dbReference type="NCBI Taxonomy" id="68219"/>
    <lineage>
        <taxon>Bacteria</taxon>
        <taxon>Bacillati</taxon>
        <taxon>Actinomycetota</taxon>
        <taxon>Actinomycetes</taxon>
        <taxon>Kitasatosporales</taxon>
        <taxon>Streptomycetaceae</taxon>
        <taxon>Streptomyces</taxon>
    </lineage>
</organism>
<dbReference type="SUPFAM" id="SSF52777">
    <property type="entry name" value="CoA-dependent acyltransferases"/>
    <property type="match status" value="2"/>
</dbReference>
<reference evidence="3 4" key="1">
    <citation type="submission" date="2024-10" db="EMBL/GenBank/DDBJ databases">
        <title>The Natural Products Discovery Center: Release of the First 8490 Sequenced Strains for Exploring Actinobacteria Biosynthetic Diversity.</title>
        <authorList>
            <person name="Kalkreuter E."/>
            <person name="Kautsar S.A."/>
            <person name="Yang D."/>
            <person name="Bader C.D."/>
            <person name="Teijaro C.N."/>
            <person name="Fluegel L."/>
            <person name="Davis C.M."/>
            <person name="Simpson J.R."/>
            <person name="Lauterbach L."/>
            <person name="Steele A.D."/>
            <person name="Gui C."/>
            <person name="Meng S."/>
            <person name="Li G."/>
            <person name="Viehrig K."/>
            <person name="Ye F."/>
            <person name="Su P."/>
            <person name="Kiefer A.F."/>
            <person name="Nichols A."/>
            <person name="Cepeda A.J."/>
            <person name="Yan W."/>
            <person name="Fan B."/>
            <person name="Jiang Y."/>
            <person name="Adhikari A."/>
            <person name="Zheng C.-J."/>
            <person name="Schuster L."/>
            <person name="Cowan T.M."/>
            <person name="Smanski M.J."/>
            <person name="Chevrette M.G."/>
            <person name="De Carvalho L.P.S."/>
            <person name="Shen B."/>
        </authorList>
    </citation>
    <scope>NUCLEOTIDE SEQUENCE [LARGE SCALE GENOMIC DNA]</scope>
    <source>
        <strain evidence="3 4">NPDC089932</strain>
    </source>
</reference>
<dbReference type="InterPro" id="IPR020845">
    <property type="entry name" value="AMP-binding_CS"/>
</dbReference>
<dbReference type="Gene3D" id="3.30.559.30">
    <property type="entry name" value="Nonribosomal peptide synthetase, condensation domain"/>
    <property type="match status" value="1"/>
</dbReference>
<dbReference type="RefSeq" id="WP_402076375.1">
    <property type="nucleotide sequence ID" value="NZ_JBIVGG010000026.1"/>
</dbReference>
<dbReference type="Gene3D" id="3.30.559.10">
    <property type="entry name" value="Chloramphenicol acetyltransferase-like domain"/>
    <property type="match status" value="1"/>
</dbReference>
<sequence length="808" mass="87730">MSRQPKAIEDILPLSPLQEGLLFHSVYDRSGDDVYTAQSVFELTDHGDAAPLDTNALRAAVAGLLSRHAALRACFRERKSGEWAQLVLRHVEPDWREIDLSDLPEAERAAEADRIVTEDRTRRFDLSRPPLMRCTLLRLGDGAHRFLLTSHHLLYDGWSQPLLARDLFALYENGGDTDALAPVRPYRDYLTWLAGQDREAALRAWGDALADIDDATLVAPGADRSPVVPDELLTELDEENTSALLRWARDNGLTLSTVVQGAWALVLASVTGRDDIVTGLTVNGRPPEVAGVESMVGLFINTVPLRHRVRRGETLTAMLRRLQDEQTLLLPHQHLGLSEIQRRSGVTGELFDTLCVFQNYPSSGAARRGAADTRSLPVTRIAGRDATHYPLALITAPGDRLGFRLDYRSDAVTHDTARAVLDRLRRVLDALVRDPDQPVASVELLSSGERGLVVGEWNATGRVVPSVSLADLFVEQVRRSPGATAVVFEGVSVSYAELDARACALAGLLAGRGVGVGDRVGVMVPRSVELVVALLAVHKAGAAYVPVDVGYPVERVRYVLGDAVPSVVLTVAEGVSRVPVGVPVVRVDEPLPVGGEFVPRAVPEGPAYVMYTSGSTGRPKGVVVPHQGIVNRLLWLQSVDPLTPDDRLLQKTPIGFDVSVPEFFWPLITGATLVMARPDGHRDPAYLADVIRQERITSVHFVPSMLGVFLAEPAASECTTLTRVFCSGEALPGELRDRFADTLGIRLHNLYGPTEASIEVTHYQCGDERGPVPVPMGRPVWNTSVFVLDGGLRPVAVGVVGELYLAGV</sequence>